<proteinExistence type="predicted"/>
<evidence type="ECO:0000313" key="1">
    <source>
        <dbReference type="EMBL" id="GJT40403.1"/>
    </source>
</evidence>
<organism evidence="1 2">
    <name type="scientific">Tanacetum coccineum</name>
    <dbReference type="NCBI Taxonomy" id="301880"/>
    <lineage>
        <taxon>Eukaryota</taxon>
        <taxon>Viridiplantae</taxon>
        <taxon>Streptophyta</taxon>
        <taxon>Embryophyta</taxon>
        <taxon>Tracheophyta</taxon>
        <taxon>Spermatophyta</taxon>
        <taxon>Magnoliopsida</taxon>
        <taxon>eudicotyledons</taxon>
        <taxon>Gunneridae</taxon>
        <taxon>Pentapetalae</taxon>
        <taxon>asterids</taxon>
        <taxon>campanulids</taxon>
        <taxon>Asterales</taxon>
        <taxon>Asteraceae</taxon>
        <taxon>Asteroideae</taxon>
        <taxon>Anthemideae</taxon>
        <taxon>Anthemidinae</taxon>
        <taxon>Tanacetum</taxon>
    </lineage>
</organism>
<sequence>MLKISNKDTPLPNPPAIVVTAEQVATYQNFFADQEKIVLLMLECITHELQKEKDDQITFDMINHLKNMFQTQASQELYDTQRKLNMPHVLAVNTTLGSLTKLFDNFVVNYNMHGWDKSLRKLHEETGKGCHGATYGKWESAYVEAIGSCFLNVPSDMELNMRDLNIREDYVHGIVDHLQRLSESNSVNNEESQRETARVVNPNSSSVCNDQFGGTRQDYTPFVNVVSGMMGSHGIQKSKRDDRFDKTLVFGMSKLLMLITIC</sequence>
<keyword evidence="2" id="KW-1185">Reference proteome</keyword>
<reference evidence="1" key="2">
    <citation type="submission" date="2022-01" db="EMBL/GenBank/DDBJ databases">
        <authorList>
            <person name="Yamashiro T."/>
            <person name="Shiraishi A."/>
            <person name="Satake H."/>
            <person name="Nakayama K."/>
        </authorList>
    </citation>
    <scope>NUCLEOTIDE SEQUENCE</scope>
</reference>
<protein>
    <submittedName>
        <fullName evidence="1">Uncharacterized protein</fullName>
    </submittedName>
</protein>
<name>A0ABQ5DNG3_9ASTR</name>
<gene>
    <name evidence="1" type="ORF">Tco_0940268</name>
</gene>
<reference evidence="1" key="1">
    <citation type="journal article" date="2022" name="Int. J. Mol. Sci.">
        <title>Draft Genome of Tanacetum Coccineum: Genomic Comparison of Closely Related Tanacetum-Family Plants.</title>
        <authorList>
            <person name="Yamashiro T."/>
            <person name="Shiraishi A."/>
            <person name="Nakayama K."/>
            <person name="Satake H."/>
        </authorList>
    </citation>
    <scope>NUCLEOTIDE SEQUENCE</scope>
</reference>
<comment type="caution">
    <text evidence="1">The sequence shown here is derived from an EMBL/GenBank/DDBJ whole genome shotgun (WGS) entry which is preliminary data.</text>
</comment>
<accession>A0ABQ5DNG3</accession>
<evidence type="ECO:0000313" key="2">
    <source>
        <dbReference type="Proteomes" id="UP001151760"/>
    </source>
</evidence>
<dbReference type="Proteomes" id="UP001151760">
    <property type="component" value="Unassembled WGS sequence"/>
</dbReference>
<dbReference type="EMBL" id="BQNB010015470">
    <property type="protein sequence ID" value="GJT40403.1"/>
    <property type="molecule type" value="Genomic_DNA"/>
</dbReference>